<evidence type="ECO:0000256" key="3">
    <source>
        <dbReference type="ARBA" id="ARBA00022629"/>
    </source>
</evidence>
<dbReference type="CDD" id="cd23763">
    <property type="entry name" value="ASKHA_ATPase_ROK"/>
    <property type="match status" value="1"/>
</dbReference>
<comment type="function">
    <text evidence="1">Transcriptional repressor of xylose-utilizing enzymes.</text>
</comment>
<evidence type="ECO:0000256" key="1">
    <source>
        <dbReference type="ARBA" id="ARBA00002486"/>
    </source>
</evidence>
<dbReference type="EMBL" id="CACRSX010000039">
    <property type="protein sequence ID" value="VYT20041.1"/>
    <property type="molecule type" value="Genomic_DNA"/>
</dbReference>
<gene>
    <name evidence="4" type="primary">bglK</name>
    <name evidence="4" type="ORF">AHLFYP4_02029</name>
</gene>
<dbReference type="AlphaFoldDB" id="A0A6N2UV54"/>
<protein>
    <submittedName>
        <fullName evidence="4">Beta-glucoside kinase</fullName>
        <ecNumber evidence="4">2.7.1.85</ecNumber>
    </submittedName>
</protein>
<dbReference type="EC" id="2.7.1.85" evidence="4"/>
<keyword evidence="4" id="KW-0808">Transferase</keyword>
<dbReference type="SUPFAM" id="SSF53067">
    <property type="entry name" value="Actin-like ATPase domain"/>
    <property type="match status" value="2"/>
</dbReference>
<dbReference type="GO" id="GO:0042732">
    <property type="term" value="P:D-xylose metabolic process"/>
    <property type="evidence" value="ECO:0007669"/>
    <property type="project" value="UniProtKB-KW"/>
</dbReference>
<comment type="similarity">
    <text evidence="2">Belongs to the ROK (NagC/XylR) family.</text>
</comment>
<evidence type="ECO:0000313" key="4">
    <source>
        <dbReference type="EMBL" id="VYT20041.1"/>
    </source>
</evidence>
<accession>A0A6N2UV54</accession>
<keyword evidence="3" id="KW-0859">Xylose metabolism</keyword>
<dbReference type="Gene3D" id="3.30.420.40">
    <property type="match status" value="2"/>
</dbReference>
<dbReference type="GO" id="GO:0047700">
    <property type="term" value="F:beta-glucoside kinase activity"/>
    <property type="evidence" value="ECO:0007669"/>
    <property type="project" value="UniProtKB-EC"/>
</dbReference>
<keyword evidence="3" id="KW-0119">Carbohydrate metabolism</keyword>
<evidence type="ECO:0000256" key="2">
    <source>
        <dbReference type="ARBA" id="ARBA00006479"/>
    </source>
</evidence>
<dbReference type="PANTHER" id="PTHR18964:SF149">
    <property type="entry name" value="BIFUNCTIONAL UDP-N-ACETYLGLUCOSAMINE 2-EPIMERASE_N-ACETYLMANNOSAMINE KINASE"/>
    <property type="match status" value="1"/>
</dbReference>
<sequence>MAASSEKLKQVNKQSIKDYFYEVKFSNKNQLAQATRISKTTCTTLIKELMEEGFLKQTENNESTGGRPSKGYELNKDFYHVCLIMIQNGQLPKIQFEIKNLWGESIEKYEEEVKGSCIEYLQKNLSKLISEDAKISYIALSIPGVINAKDDILSCDIWEFENKNVHDILDQYEIPFIIENDVNLAVVGYHTVEESVVFLYQPGSMYSGCGIMLDGQLYRGSTLFAGEVGYLNGCAFVEPEDFDAAQMTIIEQLTALICVLNPQKIVIQSSYDLEKEKLIDALEANIQKIHIPEIEMTSDIELYISKGLMEAAVDLERDHMKVKEIKKL</sequence>
<dbReference type="InterPro" id="IPR036388">
    <property type="entry name" value="WH-like_DNA-bd_sf"/>
</dbReference>
<proteinExistence type="inferred from homology"/>
<dbReference type="SUPFAM" id="SSF46785">
    <property type="entry name" value="Winged helix' DNA-binding domain"/>
    <property type="match status" value="1"/>
</dbReference>
<organism evidence="4">
    <name type="scientific">Anaerostipes hadrus</name>
    <dbReference type="NCBI Taxonomy" id="649756"/>
    <lineage>
        <taxon>Bacteria</taxon>
        <taxon>Bacillati</taxon>
        <taxon>Bacillota</taxon>
        <taxon>Clostridia</taxon>
        <taxon>Lachnospirales</taxon>
        <taxon>Lachnospiraceae</taxon>
        <taxon>Anaerostipes</taxon>
    </lineage>
</organism>
<keyword evidence="4" id="KW-0418">Kinase</keyword>
<dbReference type="InterPro" id="IPR000600">
    <property type="entry name" value="ROK"/>
</dbReference>
<reference evidence="4" key="1">
    <citation type="submission" date="2019-11" db="EMBL/GenBank/DDBJ databases">
        <authorList>
            <person name="Feng L."/>
        </authorList>
    </citation>
    <scope>NUCLEOTIDE SEQUENCE</scope>
    <source>
        <strain evidence="4">AhadrusLFYP4</strain>
    </source>
</reference>
<dbReference type="RefSeq" id="WP_156723815.1">
    <property type="nucleotide sequence ID" value="NZ_CACRSX010000039.1"/>
</dbReference>
<dbReference type="Gene3D" id="1.10.10.10">
    <property type="entry name" value="Winged helix-like DNA-binding domain superfamily/Winged helix DNA-binding domain"/>
    <property type="match status" value="1"/>
</dbReference>
<dbReference type="InterPro" id="IPR036390">
    <property type="entry name" value="WH_DNA-bd_sf"/>
</dbReference>
<name>A0A6N2UV54_ANAHA</name>
<dbReference type="PANTHER" id="PTHR18964">
    <property type="entry name" value="ROK (REPRESSOR, ORF, KINASE) FAMILY"/>
    <property type="match status" value="1"/>
</dbReference>
<dbReference type="Pfam" id="PF00480">
    <property type="entry name" value="ROK"/>
    <property type="match status" value="1"/>
</dbReference>
<dbReference type="InterPro" id="IPR043129">
    <property type="entry name" value="ATPase_NBD"/>
</dbReference>